<evidence type="ECO:0000313" key="3">
    <source>
        <dbReference type="EMBL" id="KAF5217275.1"/>
    </source>
</evidence>
<dbReference type="InterPro" id="IPR011992">
    <property type="entry name" value="EF-hand-dom_pair"/>
</dbReference>
<dbReference type="PANTHER" id="PTHR23048">
    <property type="entry name" value="MYOSIN LIGHT CHAIN 1, 3"/>
    <property type="match status" value="1"/>
</dbReference>
<evidence type="ECO:0000313" key="4">
    <source>
        <dbReference type="Proteomes" id="UP000583944"/>
    </source>
</evidence>
<dbReference type="EMBL" id="JABDHM010000144">
    <property type="protein sequence ID" value="KAF5217275.1"/>
    <property type="molecule type" value="Genomic_DNA"/>
</dbReference>
<dbReference type="Proteomes" id="UP000583944">
    <property type="component" value="Unassembled WGS sequence"/>
</dbReference>
<dbReference type="GO" id="GO:0005509">
    <property type="term" value="F:calcium ion binding"/>
    <property type="evidence" value="ECO:0007669"/>
    <property type="project" value="InterPro"/>
</dbReference>
<reference evidence="3 4" key="1">
    <citation type="journal article" date="2019" name="Genome Biol. Evol.">
        <title>Nanopore Sequencing Significantly Improves Genome Assembly of the Protozoan Parasite Trypanosoma cruzi.</title>
        <authorList>
            <person name="Diaz-Viraque F."/>
            <person name="Pita S."/>
            <person name="Greif G."/>
            <person name="de Souza R.C.M."/>
            <person name="Iraola G."/>
            <person name="Robello C."/>
        </authorList>
    </citation>
    <scope>NUCLEOTIDE SEQUENCE [LARGE SCALE GENOMIC DNA]</scope>
    <source>
        <strain evidence="3 4">Berenice</strain>
    </source>
</reference>
<dbReference type="PANTHER" id="PTHR23048:SF0">
    <property type="entry name" value="CALMODULIN LIKE 3"/>
    <property type="match status" value="1"/>
</dbReference>
<dbReference type="AlphaFoldDB" id="A0A7J6XSS5"/>
<sequence>MIFPFFAFEVGLVWCRKIRYLLGLKRNTDKKRMKCGQKAKPVTHDQAAELYEIFCQFDCAGEGVLEMSRVKEFLLEILPGLTEDIYLSVILDANLHNAEEITFAQFFLVFFNISARMHCNGKYELEQLKEVFAAFDPECTGYIEINRFMQIMLEEGNPISSFEGRELLLQIRYFGCAHKGKVNYVKFLSIIFVRGVSNLFCFAV</sequence>
<dbReference type="PROSITE" id="PS50222">
    <property type="entry name" value="EF_HAND_2"/>
    <property type="match status" value="1"/>
</dbReference>
<organism evidence="3 4">
    <name type="scientific">Trypanosoma cruzi</name>
    <dbReference type="NCBI Taxonomy" id="5693"/>
    <lineage>
        <taxon>Eukaryota</taxon>
        <taxon>Discoba</taxon>
        <taxon>Euglenozoa</taxon>
        <taxon>Kinetoplastea</taxon>
        <taxon>Metakinetoplastina</taxon>
        <taxon>Trypanosomatida</taxon>
        <taxon>Trypanosomatidae</taxon>
        <taxon>Trypanosoma</taxon>
        <taxon>Schizotrypanum</taxon>
    </lineage>
</organism>
<gene>
    <name evidence="3" type="ORF">ECC02_009868</name>
</gene>
<dbReference type="SUPFAM" id="SSF47473">
    <property type="entry name" value="EF-hand"/>
    <property type="match status" value="1"/>
</dbReference>
<feature type="domain" description="EF-hand" evidence="2">
    <location>
        <begin position="123"/>
        <end position="158"/>
    </location>
</feature>
<dbReference type="VEuPathDB" id="TriTrypDB:BCY84_11420"/>
<name>A0A7J6XSS5_TRYCR</name>
<keyword evidence="1" id="KW-0677">Repeat</keyword>
<dbReference type="GO" id="GO:0016460">
    <property type="term" value="C:myosin II complex"/>
    <property type="evidence" value="ECO:0007669"/>
    <property type="project" value="TreeGrafter"/>
</dbReference>
<dbReference type="InterPro" id="IPR002048">
    <property type="entry name" value="EF_hand_dom"/>
</dbReference>
<dbReference type="InterPro" id="IPR050230">
    <property type="entry name" value="CALM/Myosin/TropC-like"/>
</dbReference>
<evidence type="ECO:0000259" key="2">
    <source>
        <dbReference type="PROSITE" id="PS50222"/>
    </source>
</evidence>
<protein>
    <recommendedName>
        <fullName evidence="2">EF-hand domain-containing protein</fullName>
    </recommendedName>
</protein>
<evidence type="ECO:0000256" key="1">
    <source>
        <dbReference type="ARBA" id="ARBA00022737"/>
    </source>
</evidence>
<proteinExistence type="predicted"/>
<accession>A0A7J6XSS5</accession>
<dbReference type="Gene3D" id="1.10.238.10">
    <property type="entry name" value="EF-hand"/>
    <property type="match status" value="2"/>
</dbReference>
<comment type="caution">
    <text evidence="3">The sequence shown here is derived from an EMBL/GenBank/DDBJ whole genome shotgun (WGS) entry which is preliminary data.</text>
</comment>
<dbReference type="VEuPathDB" id="TriTrypDB:ECC02_009868"/>